<evidence type="ECO:0000256" key="1">
    <source>
        <dbReference type="ARBA" id="ARBA00004123"/>
    </source>
</evidence>
<feature type="domain" description="BZIP" evidence="2">
    <location>
        <begin position="31"/>
        <end position="45"/>
    </location>
</feature>
<reference evidence="3" key="2">
    <citation type="submission" date="2023-06" db="EMBL/GenBank/DDBJ databases">
        <authorList>
            <person name="Swenson N.G."/>
            <person name="Wegrzyn J.L."/>
            <person name="Mcevoy S.L."/>
        </authorList>
    </citation>
    <scope>NUCLEOTIDE SEQUENCE</scope>
    <source>
        <strain evidence="3">NS2018</strain>
        <tissue evidence="3">Leaf</tissue>
    </source>
</reference>
<evidence type="ECO:0000313" key="3">
    <source>
        <dbReference type="EMBL" id="KAK0605801.1"/>
    </source>
</evidence>
<dbReference type="AlphaFoldDB" id="A0AA39W7X2"/>
<evidence type="ECO:0000313" key="4">
    <source>
        <dbReference type="Proteomes" id="UP001168877"/>
    </source>
</evidence>
<proteinExistence type="predicted"/>
<dbReference type="EMBL" id="JAUESC010000002">
    <property type="protein sequence ID" value="KAK0605801.1"/>
    <property type="molecule type" value="Genomic_DNA"/>
</dbReference>
<dbReference type="Proteomes" id="UP001168877">
    <property type="component" value="Unassembled WGS sequence"/>
</dbReference>
<name>A0AA39W7X2_ACESA</name>
<dbReference type="GO" id="GO:0005634">
    <property type="term" value="C:nucleus"/>
    <property type="evidence" value="ECO:0007669"/>
    <property type="project" value="UniProtKB-SubCell"/>
</dbReference>
<gene>
    <name evidence="3" type="ORF">LWI29_030845</name>
</gene>
<keyword evidence="4" id="KW-1185">Reference proteome</keyword>
<evidence type="ECO:0000259" key="2">
    <source>
        <dbReference type="PROSITE" id="PS00036"/>
    </source>
</evidence>
<dbReference type="PROSITE" id="PS00036">
    <property type="entry name" value="BZIP_BASIC"/>
    <property type="match status" value="1"/>
</dbReference>
<dbReference type="SUPFAM" id="SSF57959">
    <property type="entry name" value="Leucine zipper domain"/>
    <property type="match status" value="1"/>
</dbReference>
<sequence length="66" mass="7269">MVVLYVHGALIVVDSLDQSKAKAGDHKLLHRLAQNREAARKSRLRKKITLAAPQQSGYLFLLVGSS</sequence>
<reference evidence="3" key="1">
    <citation type="journal article" date="2022" name="Plant J.">
        <title>Strategies of tolerance reflected in two North American maple genomes.</title>
        <authorList>
            <person name="McEvoy S.L."/>
            <person name="Sezen U.U."/>
            <person name="Trouern-Trend A."/>
            <person name="McMahon S.M."/>
            <person name="Schaberg P.G."/>
            <person name="Yang J."/>
            <person name="Wegrzyn J.L."/>
            <person name="Swenson N.G."/>
        </authorList>
    </citation>
    <scope>NUCLEOTIDE SEQUENCE</scope>
    <source>
        <strain evidence="3">NS2018</strain>
    </source>
</reference>
<dbReference type="InterPro" id="IPR046347">
    <property type="entry name" value="bZIP_sf"/>
</dbReference>
<comment type="subcellular location">
    <subcellularLocation>
        <location evidence="1">Nucleus</location>
    </subcellularLocation>
</comment>
<comment type="caution">
    <text evidence="3">The sequence shown here is derived from an EMBL/GenBank/DDBJ whole genome shotgun (WGS) entry which is preliminary data.</text>
</comment>
<accession>A0AA39W7X2</accession>
<protein>
    <recommendedName>
        <fullName evidence="2">BZIP domain-containing protein</fullName>
    </recommendedName>
</protein>
<organism evidence="3 4">
    <name type="scientific">Acer saccharum</name>
    <name type="common">Sugar maple</name>
    <dbReference type="NCBI Taxonomy" id="4024"/>
    <lineage>
        <taxon>Eukaryota</taxon>
        <taxon>Viridiplantae</taxon>
        <taxon>Streptophyta</taxon>
        <taxon>Embryophyta</taxon>
        <taxon>Tracheophyta</taxon>
        <taxon>Spermatophyta</taxon>
        <taxon>Magnoliopsida</taxon>
        <taxon>eudicotyledons</taxon>
        <taxon>Gunneridae</taxon>
        <taxon>Pentapetalae</taxon>
        <taxon>rosids</taxon>
        <taxon>malvids</taxon>
        <taxon>Sapindales</taxon>
        <taxon>Sapindaceae</taxon>
        <taxon>Hippocastanoideae</taxon>
        <taxon>Acereae</taxon>
        <taxon>Acer</taxon>
    </lineage>
</organism>
<dbReference type="GO" id="GO:0003700">
    <property type="term" value="F:DNA-binding transcription factor activity"/>
    <property type="evidence" value="ECO:0007669"/>
    <property type="project" value="InterPro"/>
</dbReference>
<dbReference type="InterPro" id="IPR004827">
    <property type="entry name" value="bZIP"/>
</dbReference>